<dbReference type="Proteomes" id="UP001555826">
    <property type="component" value="Unassembled WGS sequence"/>
</dbReference>
<dbReference type="PROSITE" id="PS50932">
    <property type="entry name" value="HTH_LACI_2"/>
    <property type="match status" value="1"/>
</dbReference>
<dbReference type="Gene3D" id="1.10.260.40">
    <property type="entry name" value="lambda repressor-like DNA-binding domains"/>
    <property type="match status" value="1"/>
</dbReference>
<feature type="domain" description="HTH lacI-type" evidence="4">
    <location>
        <begin position="5"/>
        <end position="60"/>
    </location>
</feature>
<dbReference type="SUPFAM" id="SSF53822">
    <property type="entry name" value="Periplasmic binding protein-like I"/>
    <property type="match status" value="1"/>
</dbReference>
<dbReference type="CDD" id="cd06267">
    <property type="entry name" value="PBP1_LacI_sugar_binding-like"/>
    <property type="match status" value="1"/>
</dbReference>
<accession>A0ABV3P9B3</accession>
<evidence type="ECO:0000313" key="5">
    <source>
        <dbReference type="EMBL" id="MEW9266095.1"/>
    </source>
</evidence>
<organism evidence="5 6">
    <name type="scientific">Kineococcus endophyticus</name>
    <dbReference type="NCBI Taxonomy" id="1181883"/>
    <lineage>
        <taxon>Bacteria</taxon>
        <taxon>Bacillati</taxon>
        <taxon>Actinomycetota</taxon>
        <taxon>Actinomycetes</taxon>
        <taxon>Kineosporiales</taxon>
        <taxon>Kineosporiaceae</taxon>
        <taxon>Kineococcus</taxon>
    </lineage>
</organism>
<dbReference type="InterPro" id="IPR046335">
    <property type="entry name" value="LacI/GalR-like_sensor"/>
</dbReference>
<dbReference type="EMBL" id="JBFNQN010000010">
    <property type="protein sequence ID" value="MEW9266095.1"/>
    <property type="molecule type" value="Genomic_DNA"/>
</dbReference>
<dbReference type="InterPro" id="IPR010982">
    <property type="entry name" value="Lambda_DNA-bd_dom_sf"/>
</dbReference>
<keyword evidence="6" id="KW-1185">Reference proteome</keyword>
<keyword evidence="2 5" id="KW-0238">DNA-binding</keyword>
<evidence type="ECO:0000256" key="1">
    <source>
        <dbReference type="ARBA" id="ARBA00023015"/>
    </source>
</evidence>
<evidence type="ECO:0000313" key="6">
    <source>
        <dbReference type="Proteomes" id="UP001555826"/>
    </source>
</evidence>
<evidence type="ECO:0000256" key="2">
    <source>
        <dbReference type="ARBA" id="ARBA00023125"/>
    </source>
</evidence>
<dbReference type="SMART" id="SM00354">
    <property type="entry name" value="HTH_LACI"/>
    <property type="match status" value="1"/>
</dbReference>
<dbReference type="InterPro" id="IPR028082">
    <property type="entry name" value="Peripla_BP_I"/>
</dbReference>
<comment type="caution">
    <text evidence="5">The sequence shown here is derived from an EMBL/GenBank/DDBJ whole genome shotgun (WGS) entry which is preliminary data.</text>
</comment>
<name>A0ABV3P9B3_9ACTN</name>
<dbReference type="Pfam" id="PF13377">
    <property type="entry name" value="Peripla_BP_3"/>
    <property type="match status" value="1"/>
</dbReference>
<sequence length="327" mass="34333">MSRNVTRADVARYAGVSSAVVSYVVNDGPRPVAPATAARVREAIEALGYRPNTTAQALRRGSSRLLGHVVPDLGNPLWAGFALAVDAVAAARGYDVLLASTDGGVEAEHRRIEALSARGVDAIVVTSVMARPDLVARSGLGIPLVQLNTFFEVPGFPSLGVDAFEGARAGTAHLLGHGRGPVALVIGGEAGELREEGWRAAAREAGSGVGPIARGEFSRRGGYDAGRRLFAPDDHPHAVFVSSDLQAVGVLRALHERGLRVPDDVAVVSFDGTEETEFTLPPLTTVRQPVEEMARAAVARALDPAPDGEHERQVLPAELVVRRSCGC</sequence>
<dbReference type="Pfam" id="PF00356">
    <property type="entry name" value="LacI"/>
    <property type="match status" value="1"/>
</dbReference>
<evidence type="ECO:0000259" key="4">
    <source>
        <dbReference type="PROSITE" id="PS50932"/>
    </source>
</evidence>
<dbReference type="PANTHER" id="PTHR30146:SF109">
    <property type="entry name" value="HTH-TYPE TRANSCRIPTIONAL REGULATOR GALS"/>
    <property type="match status" value="1"/>
</dbReference>
<keyword evidence="3" id="KW-0804">Transcription</keyword>
<dbReference type="RefSeq" id="WP_367639222.1">
    <property type="nucleotide sequence ID" value="NZ_JBFNQN010000010.1"/>
</dbReference>
<gene>
    <name evidence="5" type="ORF">AB1207_15185</name>
</gene>
<proteinExistence type="predicted"/>
<reference evidence="5 6" key="1">
    <citation type="submission" date="2024-07" db="EMBL/GenBank/DDBJ databases">
        <authorList>
            <person name="Thanompreechachai J."/>
            <person name="Duangmal K."/>
        </authorList>
    </citation>
    <scope>NUCLEOTIDE SEQUENCE [LARGE SCALE GENOMIC DNA]</scope>
    <source>
        <strain evidence="5 6">KCTC 19886</strain>
    </source>
</reference>
<dbReference type="Gene3D" id="3.40.50.2300">
    <property type="match status" value="2"/>
</dbReference>
<keyword evidence="1" id="KW-0805">Transcription regulation</keyword>
<dbReference type="CDD" id="cd01392">
    <property type="entry name" value="HTH_LacI"/>
    <property type="match status" value="1"/>
</dbReference>
<protein>
    <submittedName>
        <fullName evidence="5">LacI family DNA-binding transcriptional regulator</fullName>
    </submittedName>
</protein>
<dbReference type="InterPro" id="IPR000843">
    <property type="entry name" value="HTH_LacI"/>
</dbReference>
<dbReference type="PANTHER" id="PTHR30146">
    <property type="entry name" value="LACI-RELATED TRANSCRIPTIONAL REPRESSOR"/>
    <property type="match status" value="1"/>
</dbReference>
<evidence type="ECO:0000256" key="3">
    <source>
        <dbReference type="ARBA" id="ARBA00023163"/>
    </source>
</evidence>
<dbReference type="SUPFAM" id="SSF47413">
    <property type="entry name" value="lambda repressor-like DNA-binding domains"/>
    <property type="match status" value="1"/>
</dbReference>
<dbReference type="GO" id="GO:0003677">
    <property type="term" value="F:DNA binding"/>
    <property type="evidence" value="ECO:0007669"/>
    <property type="project" value="UniProtKB-KW"/>
</dbReference>